<evidence type="ECO:0000313" key="2">
    <source>
        <dbReference type="EMBL" id="QTR52454.1"/>
    </source>
</evidence>
<dbReference type="EMBL" id="CP072793">
    <property type="protein sequence ID" value="QTR52454.1"/>
    <property type="molecule type" value="Genomic_DNA"/>
</dbReference>
<dbReference type="InterPro" id="IPR007569">
    <property type="entry name" value="DUF559"/>
</dbReference>
<dbReference type="GO" id="GO:0004519">
    <property type="term" value="F:endonuclease activity"/>
    <property type="evidence" value="ECO:0007669"/>
    <property type="project" value="UniProtKB-KW"/>
</dbReference>
<dbReference type="InterPro" id="IPR047216">
    <property type="entry name" value="Endonuclease_DUF559_bact"/>
</dbReference>
<evidence type="ECO:0000259" key="1">
    <source>
        <dbReference type="Pfam" id="PF04480"/>
    </source>
</evidence>
<evidence type="ECO:0000313" key="3">
    <source>
        <dbReference type="Proteomes" id="UP000672009"/>
    </source>
</evidence>
<name>A0A975F7N5_9GAMM</name>
<organism evidence="2 3">
    <name type="scientific">Thiothrix unzii</name>
    <dbReference type="NCBI Taxonomy" id="111769"/>
    <lineage>
        <taxon>Bacteria</taxon>
        <taxon>Pseudomonadati</taxon>
        <taxon>Pseudomonadota</taxon>
        <taxon>Gammaproteobacteria</taxon>
        <taxon>Thiotrichales</taxon>
        <taxon>Thiotrichaceae</taxon>
        <taxon>Thiothrix</taxon>
    </lineage>
</organism>
<dbReference type="Gene3D" id="3.40.960.10">
    <property type="entry name" value="VSR Endonuclease"/>
    <property type="match status" value="1"/>
</dbReference>
<dbReference type="SUPFAM" id="SSF52980">
    <property type="entry name" value="Restriction endonuclease-like"/>
    <property type="match status" value="1"/>
</dbReference>
<keyword evidence="2" id="KW-0378">Hydrolase</keyword>
<sequence length="132" mass="15723">MLEYHQHLRDPARDLRKNQTEAEKLLWSKLRRKQFCGVQFYRQKPIAGFIVDFYCAAANLVIELDGKHHSECNQLVYDRERTQQLEALELRVIRFSNQLVLNNLELVVAEIQTVLQSRSEEAQHQYLHHHVE</sequence>
<reference evidence="2" key="1">
    <citation type="submission" date="2021-04" db="EMBL/GenBank/DDBJ databases">
        <title>Genomics, taxonomy and metabolism of representatives of sulfur bacteria of the genus Thiothrix: Thiothrix fructosivorans QT, Thiothrix unzii A1T and three new species, Thiothrix subterranea sp. nov., Thiothrix litoralis sp. nov. and 'Candidatus Thiothrix anitrata' sp. nov.</title>
        <authorList>
            <person name="Ravin N.V."/>
            <person name="Smolyakov D."/>
            <person name="Rudenko T.S."/>
            <person name="Mardanov A.V."/>
            <person name="Beletsky A.V."/>
            <person name="Markov N.D."/>
            <person name="Fomenkov A.I."/>
            <person name="Roberts R.J."/>
            <person name="Karnachuk O.V."/>
            <person name="Novikov A."/>
            <person name="Grabovich M.Y."/>
        </authorList>
    </citation>
    <scope>NUCLEOTIDE SEQUENCE</scope>
    <source>
        <strain evidence="2">A1</strain>
    </source>
</reference>
<feature type="domain" description="DUF559" evidence="1">
    <location>
        <begin position="8"/>
        <end position="116"/>
    </location>
</feature>
<dbReference type="PANTHER" id="PTHR38590">
    <property type="entry name" value="BLL0828 PROTEIN"/>
    <property type="match status" value="1"/>
</dbReference>
<dbReference type="Proteomes" id="UP000672009">
    <property type="component" value="Chromosome"/>
</dbReference>
<dbReference type="PANTHER" id="PTHR38590:SF1">
    <property type="entry name" value="BLL0828 PROTEIN"/>
    <property type="match status" value="1"/>
</dbReference>
<proteinExistence type="predicted"/>
<keyword evidence="3" id="KW-1185">Reference proteome</keyword>
<dbReference type="InterPro" id="IPR011335">
    <property type="entry name" value="Restrct_endonuc-II-like"/>
</dbReference>
<dbReference type="CDD" id="cd01038">
    <property type="entry name" value="Endonuclease_DUF559"/>
    <property type="match status" value="1"/>
</dbReference>
<protein>
    <submittedName>
        <fullName evidence="2">Endonuclease domain-containing protein</fullName>
    </submittedName>
</protein>
<keyword evidence="2" id="KW-0255">Endonuclease</keyword>
<dbReference type="RefSeq" id="WP_210217999.1">
    <property type="nucleotide sequence ID" value="NZ_CP072793.1"/>
</dbReference>
<accession>A0A975F7N5</accession>
<dbReference type="Pfam" id="PF04480">
    <property type="entry name" value="DUF559"/>
    <property type="match status" value="1"/>
</dbReference>
<dbReference type="KEGG" id="tun:J9260_12030"/>
<keyword evidence="2" id="KW-0540">Nuclease</keyword>
<dbReference type="AlphaFoldDB" id="A0A975F7N5"/>
<gene>
    <name evidence="2" type="ORF">J9260_12030</name>
</gene>